<feature type="compositionally biased region" description="Polar residues" evidence="1">
    <location>
        <begin position="194"/>
        <end position="204"/>
    </location>
</feature>
<dbReference type="AlphaFoldDB" id="A0A0W1R4Y4"/>
<keyword evidence="4" id="KW-1185">Reference proteome</keyword>
<accession>A0A0W1R4Y4</accession>
<reference evidence="3 4" key="1">
    <citation type="submission" date="2015-12" db="EMBL/GenBank/DDBJ databases">
        <title>Haloprofundus marisrubri gen. nov., sp. nov., an extremely halophilic archaeon isolated from the Discovery deep brine-seawater interface in the Red Sea.</title>
        <authorList>
            <person name="Zhang G."/>
            <person name="Stingl U."/>
            <person name="Rashid M."/>
        </authorList>
    </citation>
    <scope>NUCLEOTIDE SEQUENCE [LARGE SCALE GENOMIC DNA]</scope>
    <source>
        <strain evidence="3 4">SB9</strain>
    </source>
</reference>
<organism evidence="3 4">
    <name type="scientific">Haloprofundus marisrubri</name>
    <dbReference type="NCBI Taxonomy" id="1514971"/>
    <lineage>
        <taxon>Archaea</taxon>
        <taxon>Methanobacteriati</taxon>
        <taxon>Methanobacteriota</taxon>
        <taxon>Stenosarchaea group</taxon>
        <taxon>Halobacteria</taxon>
        <taxon>Halobacteriales</taxon>
        <taxon>Haloferacaceae</taxon>
        <taxon>Haloprofundus</taxon>
    </lineage>
</organism>
<evidence type="ECO:0000313" key="4">
    <source>
        <dbReference type="Proteomes" id="UP000054387"/>
    </source>
</evidence>
<keyword evidence="2" id="KW-0812">Transmembrane</keyword>
<feature type="region of interest" description="Disordered" evidence="1">
    <location>
        <begin position="183"/>
        <end position="242"/>
    </location>
</feature>
<sequence>MLPENSSLWPAIATLFGAVIGATASIASTYWLHNKQVEGEERRLRQALIAEVDSMDVRVIERLAEQIQDLGGRDERKDVIGDEVERMFQQAGDEGALEAVPDGVMDGILDWGAHMFAQGPANTLNELSTIDLSTDVYDANLDKIGRLTVEDIEEIIEYYKRIHKIQQTVESITQALESAEQESDVSQYGGRLKSQANGLASQQERALDVLREDDEDRSIRDRLSSHSSSARDLIGSKLPSKE</sequence>
<evidence type="ECO:0000256" key="2">
    <source>
        <dbReference type="SAM" id="Phobius"/>
    </source>
</evidence>
<dbReference type="Proteomes" id="UP000054387">
    <property type="component" value="Unassembled WGS sequence"/>
</dbReference>
<dbReference type="EMBL" id="LOPU01000030">
    <property type="protein sequence ID" value="KTG08462.1"/>
    <property type="molecule type" value="Genomic_DNA"/>
</dbReference>
<gene>
    <name evidence="3" type="ORF">AUR64_17415</name>
</gene>
<name>A0A0W1R4Y4_9EURY</name>
<dbReference type="RefSeq" id="WP_058582746.1">
    <property type="nucleotide sequence ID" value="NZ_LOPU01000030.1"/>
</dbReference>
<feature type="transmembrane region" description="Helical" evidence="2">
    <location>
        <begin position="12"/>
        <end position="33"/>
    </location>
</feature>
<evidence type="ECO:0000313" key="3">
    <source>
        <dbReference type="EMBL" id="KTG08462.1"/>
    </source>
</evidence>
<comment type="caution">
    <text evidence="3">The sequence shown here is derived from an EMBL/GenBank/DDBJ whole genome shotgun (WGS) entry which is preliminary data.</text>
</comment>
<dbReference type="STRING" id="1514971.AUR64_17415"/>
<proteinExistence type="predicted"/>
<keyword evidence="2" id="KW-1133">Transmembrane helix</keyword>
<keyword evidence="2" id="KW-0472">Membrane</keyword>
<evidence type="ECO:0000256" key="1">
    <source>
        <dbReference type="SAM" id="MobiDB-lite"/>
    </source>
</evidence>
<protein>
    <submittedName>
        <fullName evidence="3">Uncharacterized protein</fullName>
    </submittedName>
</protein>